<organism evidence="1 2">
    <name type="scientific">Streptomyces pratisoli</name>
    <dbReference type="NCBI Taxonomy" id="3139917"/>
    <lineage>
        <taxon>Bacteria</taxon>
        <taxon>Bacillati</taxon>
        <taxon>Actinomycetota</taxon>
        <taxon>Actinomycetes</taxon>
        <taxon>Kitasatosporales</taxon>
        <taxon>Streptomycetaceae</taxon>
        <taxon>Streptomyces</taxon>
    </lineage>
</organism>
<reference evidence="1" key="1">
    <citation type="submission" date="2024-03" db="EMBL/GenBank/DDBJ databases">
        <title>Novel Streptomyces species of biotechnological and ecological value are a feature of Machair soil.</title>
        <authorList>
            <person name="Prole J.R."/>
            <person name="Goodfellow M."/>
            <person name="Allenby N."/>
            <person name="Ward A.C."/>
        </authorList>
    </citation>
    <scope>NUCLEOTIDE SEQUENCE</scope>
    <source>
        <strain evidence="1">MS1.AVA.4</strain>
    </source>
</reference>
<sequence length="149" mass="16522">MDASTPWRNLGVIGLRLVDLVVRYAITFAITWGAVEASLSEEMRITDWMAFAVIIGIPSILISFVYGLTSTRTGIPFRGRLAGLLLLPVSLLLFFPPILPFPAMGQLIFAFCVMRTPFLGPSQLRRQGRVVLAALVRFTLRRPESAQKS</sequence>
<evidence type="ECO:0000313" key="1">
    <source>
        <dbReference type="EMBL" id="MEJ8658272.1"/>
    </source>
</evidence>
<name>A0ACC6QIH5_9ACTN</name>
<proteinExistence type="predicted"/>
<gene>
    <name evidence="1" type="ORF">WKI58_17385</name>
</gene>
<comment type="caution">
    <text evidence="1">The sequence shown here is derived from an EMBL/GenBank/DDBJ whole genome shotgun (WGS) entry which is preliminary data.</text>
</comment>
<keyword evidence="2" id="KW-1185">Reference proteome</keyword>
<dbReference type="EMBL" id="JBBKAI010000002">
    <property type="protein sequence ID" value="MEJ8658272.1"/>
    <property type="molecule type" value="Genomic_DNA"/>
</dbReference>
<dbReference type="Proteomes" id="UP001375539">
    <property type="component" value="Unassembled WGS sequence"/>
</dbReference>
<accession>A0ACC6QIH5</accession>
<evidence type="ECO:0000313" key="2">
    <source>
        <dbReference type="Proteomes" id="UP001375539"/>
    </source>
</evidence>
<protein>
    <submittedName>
        <fullName evidence="1">Uncharacterized protein</fullName>
    </submittedName>
</protein>